<reference evidence="1" key="2">
    <citation type="submission" date="2021-02" db="EMBL/GenBank/DDBJ databases">
        <authorList>
            <person name="Kimball J.A."/>
            <person name="Haas M.W."/>
            <person name="Macchietto M."/>
            <person name="Kono T."/>
            <person name="Duquette J."/>
            <person name="Shao M."/>
        </authorList>
    </citation>
    <scope>NUCLEOTIDE SEQUENCE</scope>
    <source>
        <tissue evidence="1">Fresh leaf tissue</tissue>
    </source>
</reference>
<protein>
    <submittedName>
        <fullName evidence="1">Uncharacterized protein</fullName>
    </submittedName>
</protein>
<accession>A0A8J5VEN4</accession>
<dbReference type="Proteomes" id="UP000729402">
    <property type="component" value="Unassembled WGS sequence"/>
</dbReference>
<organism evidence="1 2">
    <name type="scientific">Zizania palustris</name>
    <name type="common">Northern wild rice</name>
    <dbReference type="NCBI Taxonomy" id="103762"/>
    <lineage>
        <taxon>Eukaryota</taxon>
        <taxon>Viridiplantae</taxon>
        <taxon>Streptophyta</taxon>
        <taxon>Embryophyta</taxon>
        <taxon>Tracheophyta</taxon>
        <taxon>Spermatophyta</taxon>
        <taxon>Magnoliopsida</taxon>
        <taxon>Liliopsida</taxon>
        <taxon>Poales</taxon>
        <taxon>Poaceae</taxon>
        <taxon>BOP clade</taxon>
        <taxon>Oryzoideae</taxon>
        <taxon>Oryzeae</taxon>
        <taxon>Zizaniinae</taxon>
        <taxon>Zizania</taxon>
    </lineage>
</organism>
<sequence length="101" mass="11152">MLLCLSLSSPWPRYGPPDFESTTTTCFIFTRTLLSSSPTTHAVFFFPPATRGFSGDTPPGVFIVSGDHTSLLLWRHTPSSALTRIVVRPSDLQHATTYRPP</sequence>
<reference evidence="1" key="1">
    <citation type="journal article" date="2021" name="bioRxiv">
        <title>Whole Genome Assembly and Annotation of Northern Wild Rice, Zizania palustris L., Supports a Whole Genome Duplication in the Zizania Genus.</title>
        <authorList>
            <person name="Haas M."/>
            <person name="Kono T."/>
            <person name="Macchietto M."/>
            <person name="Millas R."/>
            <person name="McGilp L."/>
            <person name="Shao M."/>
            <person name="Duquette J."/>
            <person name="Hirsch C.N."/>
            <person name="Kimball J."/>
        </authorList>
    </citation>
    <scope>NUCLEOTIDE SEQUENCE</scope>
    <source>
        <tissue evidence="1">Fresh leaf tissue</tissue>
    </source>
</reference>
<gene>
    <name evidence="1" type="ORF">GUJ93_ZPchr0066g46491</name>
</gene>
<dbReference type="EMBL" id="JAAALK010000551">
    <property type="protein sequence ID" value="KAG8044523.1"/>
    <property type="molecule type" value="Genomic_DNA"/>
</dbReference>
<name>A0A8J5VEN4_ZIZPA</name>
<dbReference type="AlphaFoldDB" id="A0A8J5VEN4"/>
<keyword evidence="2" id="KW-1185">Reference proteome</keyword>
<proteinExistence type="predicted"/>
<evidence type="ECO:0000313" key="2">
    <source>
        <dbReference type="Proteomes" id="UP000729402"/>
    </source>
</evidence>
<evidence type="ECO:0000313" key="1">
    <source>
        <dbReference type="EMBL" id="KAG8044523.1"/>
    </source>
</evidence>
<comment type="caution">
    <text evidence="1">The sequence shown here is derived from an EMBL/GenBank/DDBJ whole genome shotgun (WGS) entry which is preliminary data.</text>
</comment>